<sequence>MTTQVSGHHKKGITIYDIAVTALFAALCYVATTFFKIEIPTPVGRTMMHAGNIFCLLAALLLGPARGAAADAIGMGLSDILSVWIASAPSTIVMRFCMGLVTGAVPKLGGGTSKHSMKWVIIGAVSGMFTYYVLYLGYSFLKDLILGNAVATCLADVGVKAVTSGITGILSVIAACLLYIPFHKALTAAGYYRKR</sequence>
<feature type="transmembrane region" description="Helical" evidence="3">
    <location>
        <begin position="13"/>
        <end position="35"/>
    </location>
</feature>
<gene>
    <name evidence="4" type="ORF">IAB37_09855</name>
</gene>
<dbReference type="Pfam" id="PF07155">
    <property type="entry name" value="ECF-ribofla_trS"/>
    <property type="match status" value="1"/>
</dbReference>
<comment type="caution">
    <text evidence="4">The sequence shown here is derived from an EMBL/GenBank/DDBJ whole genome shotgun (WGS) entry which is preliminary data.</text>
</comment>
<evidence type="ECO:0000256" key="3">
    <source>
        <dbReference type="SAM" id="Phobius"/>
    </source>
</evidence>
<keyword evidence="1 3" id="KW-0812">Transmembrane</keyword>
<keyword evidence="3" id="KW-0472">Membrane</keyword>
<dbReference type="PANTHER" id="PTHR37815">
    <property type="entry name" value="UPF0397 PROTEIN BC_2624-RELATED"/>
    <property type="match status" value="1"/>
</dbReference>
<reference evidence="4" key="1">
    <citation type="submission" date="2020-10" db="EMBL/GenBank/DDBJ databases">
        <authorList>
            <person name="Gilroy R."/>
        </authorList>
    </citation>
    <scope>NUCLEOTIDE SEQUENCE</scope>
    <source>
        <strain evidence="4">CHK189-12415</strain>
    </source>
</reference>
<organism evidence="4 5">
    <name type="scientific">Candidatus Faecivivens stercoravium</name>
    <dbReference type="NCBI Taxonomy" id="2840803"/>
    <lineage>
        <taxon>Bacteria</taxon>
        <taxon>Bacillati</taxon>
        <taxon>Bacillota</taxon>
        <taxon>Clostridia</taxon>
        <taxon>Eubacteriales</taxon>
        <taxon>Oscillospiraceae</taxon>
        <taxon>Oscillospiraceae incertae sedis</taxon>
        <taxon>Candidatus Faecivivens</taxon>
    </lineage>
</organism>
<dbReference type="Gene3D" id="1.10.1760.20">
    <property type="match status" value="1"/>
</dbReference>
<dbReference type="GO" id="GO:0016020">
    <property type="term" value="C:membrane"/>
    <property type="evidence" value="ECO:0007669"/>
    <property type="project" value="InterPro"/>
</dbReference>
<dbReference type="PANTHER" id="PTHR37815:SF3">
    <property type="entry name" value="UPF0397 PROTEIN SPR0429"/>
    <property type="match status" value="1"/>
</dbReference>
<evidence type="ECO:0000256" key="2">
    <source>
        <dbReference type="ARBA" id="ARBA00022989"/>
    </source>
</evidence>
<feature type="transmembrane region" description="Helical" evidence="3">
    <location>
        <begin position="47"/>
        <end position="69"/>
    </location>
</feature>
<dbReference type="InterPro" id="IPR009825">
    <property type="entry name" value="ECF_substrate-spec-like"/>
</dbReference>
<dbReference type="EMBL" id="DVHA01000319">
    <property type="protein sequence ID" value="HIR61865.1"/>
    <property type="molecule type" value="Genomic_DNA"/>
</dbReference>
<feature type="transmembrane region" description="Helical" evidence="3">
    <location>
        <begin position="161"/>
        <end position="180"/>
    </location>
</feature>
<reference evidence="4" key="2">
    <citation type="journal article" date="2021" name="PeerJ">
        <title>Extensive microbial diversity within the chicken gut microbiome revealed by metagenomics and culture.</title>
        <authorList>
            <person name="Gilroy R."/>
            <person name="Ravi A."/>
            <person name="Getino M."/>
            <person name="Pursley I."/>
            <person name="Horton D.L."/>
            <person name="Alikhan N.F."/>
            <person name="Baker D."/>
            <person name="Gharbi K."/>
            <person name="Hall N."/>
            <person name="Watson M."/>
            <person name="Adriaenssens E.M."/>
            <person name="Foster-Nyarko E."/>
            <person name="Jarju S."/>
            <person name="Secka A."/>
            <person name="Antonio M."/>
            <person name="Oren A."/>
            <person name="Chaudhuri R.R."/>
            <person name="La Ragione R."/>
            <person name="Hildebrand F."/>
            <person name="Pallen M.J."/>
        </authorList>
    </citation>
    <scope>NUCLEOTIDE SEQUENCE</scope>
    <source>
        <strain evidence="4">CHK189-12415</strain>
    </source>
</reference>
<accession>A0A9D1DZF9</accession>
<dbReference type="AlphaFoldDB" id="A0A9D1DZF9"/>
<protein>
    <submittedName>
        <fullName evidence="4">ECF transporter S component</fullName>
    </submittedName>
</protein>
<feature type="transmembrane region" description="Helical" evidence="3">
    <location>
        <begin position="81"/>
        <end position="105"/>
    </location>
</feature>
<feature type="transmembrane region" description="Helical" evidence="3">
    <location>
        <begin position="117"/>
        <end position="141"/>
    </location>
</feature>
<keyword evidence="2 3" id="KW-1133">Transmembrane helix</keyword>
<evidence type="ECO:0000256" key="1">
    <source>
        <dbReference type="ARBA" id="ARBA00022692"/>
    </source>
</evidence>
<proteinExistence type="predicted"/>
<name>A0A9D1DZF9_9FIRM</name>
<dbReference type="Proteomes" id="UP000824241">
    <property type="component" value="Unassembled WGS sequence"/>
</dbReference>
<evidence type="ECO:0000313" key="5">
    <source>
        <dbReference type="Proteomes" id="UP000824241"/>
    </source>
</evidence>
<evidence type="ECO:0000313" key="4">
    <source>
        <dbReference type="EMBL" id="HIR61865.1"/>
    </source>
</evidence>